<gene>
    <name evidence="2" type="ORF">PPRIM_AZ9-3.1.T0710134</name>
</gene>
<organism evidence="2 3">
    <name type="scientific">Paramecium primaurelia</name>
    <dbReference type="NCBI Taxonomy" id="5886"/>
    <lineage>
        <taxon>Eukaryota</taxon>
        <taxon>Sar</taxon>
        <taxon>Alveolata</taxon>
        <taxon>Ciliophora</taxon>
        <taxon>Intramacronucleata</taxon>
        <taxon>Oligohymenophorea</taxon>
        <taxon>Peniculida</taxon>
        <taxon>Parameciidae</taxon>
        <taxon>Paramecium</taxon>
    </lineage>
</organism>
<keyword evidence="1" id="KW-0175">Coiled coil</keyword>
<feature type="coiled-coil region" evidence="1">
    <location>
        <begin position="94"/>
        <end position="121"/>
    </location>
</feature>
<evidence type="ECO:0000313" key="3">
    <source>
        <dbReference type="Proteomes" id="UP000688137"/>
    </source>
</evidence>
<evidence type="ECO:0000256" key="1">
    <source>
        <dbReference type="SAM" id="Coils"/>
    </source>
</evidence>
<comment type="caution">
    <text evidence="2">The sequence shown here is derived from an EMBL/GenBank/DDBJ whole genome shotgun (WGS) entry which is preliminary data.</text>
</comment>
<keyword evidence="3" id="KW-1185">Reference proteome</keyword>
<evidence type="ECO:0000313" key="2">
    <source>
        <dbReference type="EMBL" id="CAD8084015.1"/>
    </source>
</evidence>
<accession>A0A8S1N4P8</accession>
<dbReference type="AlphaFoldDB" id="A0A8S1N4P8"/>
<dbReference type="Proteomes" id="UP000688137">
    <property type="component" value="Unassembled WGS sequence"/>
</dbReference>
<dbReference type="OMA" id="KNIEMNF"/>
<reference evidence="2" key="1">
    <citation type="submission" date="2021-01" db="EMBL/GenBank/DDBJ databases">
        <authorList>
            <consortium name="Genoscope - CEA"/>
            <person name="William W."/>
        </authorList>
    </citation>
    <scope>NUCLEOTIDE SEQUENCE</scope>
</reference>
<name>A0A8S1N4P8_PARPR</name>
<sequence length="199" mass="23702">MSSEINIRQLLYFKSQDSNTPYSTQRVVKTTQHKLNRFRSTGLSDFRLTTIHSQTPIANNFRYGFNVDDQQNQNSQIHFLESYNHPTKHVNSYIAESRKNIAQLKDQANQIRLEMSLINTRYEQELKNIEMNFRDNLKKKQRQIKEDNVLFIEEQYRLSKEYLLLLKAKMNMENKQQLLTNRVVQLEKTLQGVTLELQS</sequence>
<proteinExistence type="predicted"/>
<protein>
    <submittedName>
        <fullName evidence="2">Uncharacterized protein</fullName>
    </submittedName>
</protein>
<dbReference type="EMBL" id="CAJJDM010000074">
    <property type="protein sequence ID" value="CAD8084015.1"/>
    <property type="molecule type" value="Genomic_DNA"/>
</dbReference>